<evidence type="ECO:0000256" key="1">
    <source>
        <dbReference type="SAM" id="SignalP"/>
    </source>
</evidence>
<feature type="signal peptide" evidence="1">
    <location>
        <begin position="1"/>
        <end position="24"/>
    </location>
</feature>
<evidence type="ECO:0000313" key="2">
    <source>
        <dbReference type="EMBL" id="TFF34225.1"/>
    </source>
</evidence>
<feature type="chain" id="PRO_5021356191" description="Lipoprotein" evidence="1">
    <location>
        <begin position="25"/>
        <end position="323"/>
    </location>
</feature>
<protein>
    <recommendedName>
        <fullName evidence="4">Lipoprotein</fullName>
    </recommendedName>
</protein>
<keyword evidence="1" id="KW-0732">Signal</keyword>
<dbReference type="Proteomes" id="UP000297540">
    <property type="component" value="Unassembled WGS sequence"/>
</dbReference>
<proteinExistence type="predicted"/>
<evidence type="ECO:0000313" key="3">
    <source>
        <dbReference type="Proteomes" id="UP000297540"/>
    </source>
</evidence>
<organism evidence="2 3">
    <name type="scientific">Mucilaginibacter psychrotolerans</name>
    <dbReference type="NCBI Taxonomy" id="1524096"/>
    <lineage>
        <taxon>Bacteria</taxon>
        <taxon>Pseudomonadati</taxon>
        <taxon>Bacteroidota</taxon>
        <taxon>Sphingobacteriia</taxon>
        <taxon>Sphingobacteriales</taxon>
        <taxon>Sphingobacteriaceae</taxon>
        <taxon>Mucilaginibacter</taxon>
    </lineage>
</organism>
<dbReference type="RefSeq" id="WP_133235170.1">
    <property type="nucleotide sequence ID" value="NZ_SOZE01000033.1"/>
</dbReference>
<evidence type="ECO:0008006" key="4">
    <source>
        <dbReference type="Google" id="ProtNLM"/>
    </source>
</evidence>
<dbReference type="AlphaFoldDB" id="A0A4Y8S6J0"/>
<reference evidence="2 3" key="1">
    <citation type="journal article" date="2017" name="Int. J. Syst. Evol. Microbiol.">
        <title>Mucilaginibacterpsychrotolerans sp. nov., isolated from peatlands.</title>
        <authorList>
            <person name="Deng Y."/>
            <person name="Shen L."/>
            <person name="Xu B."/>
            <person name="Liu Y."/>
            <person name="Gu Z."/>
            <person name="Liu H."/>
            <person name="Zhou Y."/>
        </authorList>
    </citation>
    <scope>NUCLEOTIDE SEQUENCE [LARGE SCALE GENOMIC DNA]</scope>
    <source>
        <strain evidence="2 3">NH7-4</strain>
    </source>
</reference>
<dbReference type="PROSITE" id="PS51257">
    <property type="entry name" value="PROKAR_LIPOPROTEIN"/>
    <property type="match status" value="1"/>
</dbReference>
<dbReference type="OrthoDB" id="787262at2"/>
<accession>A0A4Y8S6J0</accession>
<dbReference type="EMBL" id="SOZE01000033">
    <property type="protein sequence ID" value="TFF34225.1"/>
    <property type="molecule type" value="Genomic_DNA"/>
</dbReference>
<keyword evidence="3" id="KW-1185">Reference proteome</keyword>
<sequence length="323" mass="36917">MSKRKLLLKNFVLVHSIGALLAFAGCDNNPTHKANKKRISFKSIEGITYTEVSRVQQNGLSFNEYGYHLNPDWRMRFVSDDSVALFSPIKKAFLNFPLALGYDSVINTNQSYLKMRKMSKDSLVFELLLAKNDSLNINGTKIYMKFYADNYITGKLHTTAAILQRYKTQDTLFVMGLVAKANADMKEYFAAQQPVQLISKSPIVTVVKEKTVPDFVLNNYNTSDDYMNPQYDIVINQASDDFNYSFTVYIDKEGKMYYDKPMTAFPEGRYRDNYISKSTAIMNDYLKRYVFKVPGQTLGMKHASLIALHVTGVSRRKNTIAAR</sequence>
<gene>
    <name evidence="2" type="ORF">E2R66_22840</name>
</gene>
<comment type="caution">
    <text evidence="2">The sequence shown here is derived from an EMBL/GenBank/DDBJ whole genome shotgun (WGS) entry which is preliminary data.</text>
</comment>
<name>A0A4Y8S6J0_9SPHI</name>